<proteinExistence type="predicted"/>
<dbReference type="VEuPathDB" id="FungiDB:MPH_12789"/>
<comment type="caution">
    <text evidence="1">The sequence shown here is derived from an EMBL/GenBank/DDBJ whole genome shotgun (WGS) entry which is preliminary data.</text>
</comment>
<dbReference type="HOGENOM" id="CLU_2210541_0_0_1"/>
<sequence>MDRWGCCWRKKSQLPVPPFIPSTCLEISENDSYSQRTVGCYAGHQMIGSPAIAVRHCLGSCHTSKRCSLVNNYPFRNSGVQWWKRNCTFVVGPVAYQDRGILAPFQE</sequence>
<name>K2RJ95_MACPH</name>
<evidence type="ECO:0000313" key="2">
    <source>
        <dbReference type="Proteomes" id="UP000007129"/>
    </source>
</evidence>
<dbReference type="Proteomes" id="UP000007129">
    <property type="component" value="Unassembled WGS sequence"/>
</dbReference>
<reference evidence="1 2" key="1">
    <citation type="journal article" date="2012" name="BMC Genomics">
        <title>Tools to kill: Genome of one of the most destructive plant pathogenic fungi Macrophomina phaseolina.</title>
        <authorList>
            <person name="Islam M.S."/>
            <person name="Haque M.S."/>
            <person name="Islam M.M."/>
            <person name="Emdad E.M."/>
            <person name="Halim A."/>
            <person name="Hossen Q.M.M."/>
            <person name="Hossain M.Z."/>
            <person name="Ahmed B."/>
            <person name="Rahim S."/>
            <person name="Rahman M.S."/>
            <person name="Alam M.M."/>
            <person name="Hou S."/>
            <person name="Wan X."/>
            <person name="Saito J.A."/>
            <person name="Alam M."/>
        </authorList>
    </citation>
    <scope>NUCLEOTIDE SEQUENCE [LARGE SCALE GENOMIC DNA]</scope>
    <source>
        <strain evidence="1 2">MS6</strain>
    </source>
</reference>
<dbReference type="InParanoid" id="K2RJ95"/>
<protein>
    <submittedName>
        <fullName evidence="1">Uncharacterized protein</fullName>
    </submittedName>
</protein>
<evidence type="ECO:0000313" key="1">
    <source>
        <dbReference type="EMBL" id="EKG10189.1"/>
    </source>
</evidence>
<gene>
    <name evidence="1" type="ORF">MPH_12789</name>
</gene>
<dbReference type="EMBL" id="AHHD01000526">
    <property type="protein sequence ID" value="EKG10189.1"/>
    <property type="molecule type" value="Genomic_DNA"/>
</dbReference>
<dbReference type="AlphaFoldDB" id="K2RJ95"/>
<accession>K2RJ95</accession>
<organism evidence="1 2">
    <name type="scientific">Macrophomina phaseolina (strain MS6)</name>
    <name type="common">Charcoal rot fungus</name>
    <dbReference type="NCBI Taxonomy" id="1126212"/>
    <lineage>
        <taxon>Eukaryota</taxon>
        <taxon>Fungi</taxon>
        <taxon>Dikarya</taxon>
        <taxon>Ascomycota</taxon>
        <taxon>Pezizomycotina</taxon>
        <taxon>Dothideomycetes</taxon>
        <taxon>Dothideomycetes incertae sedis</taxon>
        <taxon>Botryosphaeriales</taxon>
        <taxon>Botryosphaeriaceae</taxon>
        <taxon>Macrophomina</taxon>
    </lineage>
</organism>